<feature type="transmembrane region" description="Helical" evidence="1">
    <location>
        <begin position="12"/>
        <end position="35"/>
    </location>
</feature>
<reference evidence="2 3" key="1">
    <citation type="submission" date="2021-06" db="EMBL/GenBank/DDBJ databases">
        <title>Complete genome of Haloferula helveola possessing various polysaccharide degrading enzymes.</title>
        <authorList>
            <person name="Takami H."/>
            <person name="Huang C."/>
            <person name="Hamasaki K."/>
        </authorList>
    </citation>
    <scope>NUCLEOTIDE SEQUENCE [LARGE SCALE GENOMIC DNA]</scope>
    <source>
        <strain evidence="2 3">CN-1</strain>
    </source>
</reference>
<dbReference type="Pfam" id="PF07963">
    <property type="entry name" value="N_methyl"/>
    <property type="match status" value="1"/>
</dbReference>
<sequence>MRTRDRTCSGFSLIEIIAVLVLSSLALVFAAMLLVTSTGIFISNKEAAEDSQKIQAAMNRLVKELTYAGSGTVVVSNGRTVQWTSNHPERFGDAQTATWDGATGSNLTLQGAILLDNVDLFAVSSTADTVTISMRSANSNGVTHSTIVHPRYDP</sequence>
<evidence type="ECO:0000313" key="3">
    <source>
        <dbReference type="Proteomes" id="UP001374893"/>
    </source>
</evidence>
<dbReference type="RefSeq" id="WP_338688780.1">
    <property type="nucleotide sequence ID" value="NZ_AP024702.1"/>
</dbReference>
<keyword evidence="3" id="KW-1185">Reference proteome</keyword>
<evidence type="ECO:0000256" key="1">
    <source>
        <dbReference type="SAM" id="Phobius"/>
    </source>
</evidence>
<dbReference type="Proteomes" id="UP001374893">
    <property type="component" value="Chromosome"/>
</dbReference>
<evidence type="ECO:0008006" key="4">
    <source>
        <dbReference type="Google" id="ProtNLM"/>
    </source>
</evidence>
<dbReference type="InterPro" id="IPR012902">
    <property type="entry name" value="N_methyl_site"/>
</dbReference>
<dbReference type="PROSITE" id="PS00409">
    <property type="entry name" value="PROKAR_NTER_METHYL"/>
    <property type="match status" value="1"/>
</dbReference>
<accession>A0ABM7R9H6</accession>
<name>A0ABM7R9H6_9BACT</name>
<dbReference type="EMBL" id="AP024702">
    <property type="protein sequence ID" value="BCX46866.1"/>
    <property type="molecule type" value="Genomic_DNA"/>
</dbReference>
<organism evidence="2 3">
    <name type="scientific">Haloferula helveola</name>
    <dbReference type="NCBI Taxonomy" id="490095"/>
    <lineage>
        <taxon>Bacteria</taxon>
        <taxon>Pseudomonadati</taxon>
        <taxon>Verrucomicrobiota</taxon>
        <taxon>Verrucomicrobiia</taxon>
        <taxon>Verrucomicrobiales</taxon>
        <taxon>Verrucomicrobiaceae</taxon>
        <taxon>Haloferula</taxon>
    </lineage>
</organism>
<keyword evidence="1" id="KW-1133">Transmembrane helix</keyword>
<gene>
    <name evidence="2" type="ORF">HAHE_07740</name>
</gene>
<proteinExistence type="predicted"/>
<dbReference type="NCBIfam" id="TIGR02532">
    <property type="entry name" value="IV_pilin_GFxxxE"/>
    <property type="match status" value="1"/>
</dbReference>
<keyword evidence="1" id="KW-0812">Transmembrane</keyword>
<protein>
    <recommendedName>
        <fullName evidence="4">Prepilin-type N-terminal cleavage/methylation domain-containing protein</fullName>
    </recommendedName>
</protein>
<keyword evidence="1" id="KW-0472">Membrane</keyword>
<evidence type="ECO:0000313" key="2">
    <source>
        <dbReference type="EMBL" id="BCX46866.1"/>
    </source>
</evidence>